<dbReference type="Proteomes" id="UP000694846">
    <property type="component" value="Unplaced"/>
</dbReference>
<organism evidence="3">
    <name type="scientific">Sipha flava</name>
    <name type="common">yellow sugarcane aphid</name>
    <dbReference type="NCBI Taxonomy" id="143950"/>
    <lineage>
        <taxon>Eukaryota</taxon>
        <taxon>Metazoa</taxon>
        <taxon>Ecdysozoa</taxon>
        <taxon>Arthropoda</taxon>
        <taxon>Hexapoda</taxon>
        <taxon>Insecta</taxon>
        <taxon>Pterygota</taxon>
        <taxon>Neoptera</taxon>
        <taxon>Paraneoptera</taxon>
        <taxon>Hemiptera</taxon>
        <taxon>Sternorrhyncha</taxon>
        <taxon>Aphidomorpha</taxon>
        <taxon>Aphidoidea</taxon>
        <taxon>Aphididae</taxon>
        <taxon>Sipha</taxon>
    </lineage>
</organism>
<dbReference type="AlphaFoldDB" id="A0A2S2QVN9"/>
<dbReference type="EMBL" id="GGMS01012626">
    <property type="protein sequence ID" value="MBY81829.1"/>
    <property type="molecule type" value="Transcribed_RNA"/>
</dbReference>
<dbReference type="RefSeq" id="XP_025417326.1">
    <property type="nucleotide sequence ID" value="XM_025561541.1"/>
</dbReference>
<keyword evidence="1" id="KW-1133">Transmembrane helix</keyword>
<sequence length="305" mass="32671">MAFSVVVCKWGLLAVLLSSSSVTGFADLAAVDPLPSTSRALCTSTDSPGVCLFKGLLKNALFYVSRRYAAAAHPSNTSGKVGTESTTGPDDVALPESKGIEAYLFEQFQNLIGMFSFDFELPTDVTAPWTLLKSSFLNGRGKKNKNLGPMLAAGVAMMAGTLLPLAFGALFMLAGKAIMTSLIAITISGLLGLKMLFTKHEDSGHMKAYSASPAYYSAPPTHYSESLYEQDLSTYKGQTEAKMHNYYSGEATGTYYKGEQPMSNGSNPPEYYASGTGVSPKFNAVNHNNDNMHVVNNKIVAEKNE</sequence>
<reference evidence="5" key="2">
    <citation type="submission" date="2025-04" db="UniProtKB">
        <authorList>
            <consortium name="RefSeq"/>
        </authorList>
    </citation>
    <scope>IDENTIFICATION</scope>
    <source>
        <tissue evidence="5">Whole body</tissue>
    </source>
</reference>
<proteinExistence type="predicted"/>
<feature type="chain" id="PRO_5044579290" evidence="2">
    <location>
        <begin position="25"/>
        <end position="305"/>
    </location>
</feature>
<evidence type="ECO:0000256" key="1">
    <source>
        <dbReference type="SAM" id="Phobius"/>
    </source>
</evidence>
<evidence type="ECO:0000313" key="3">
    <source>
        <dbReference type="EMBL" id="MBY81829.1"/>
    </source>
</evidence>
<feature type="transmembrane region" description="Helical" evidence="1">
    <location>
        <begin position="177"/>
        <end position="197"/>
    </location>
</feature>
<dbReference type="GO" id="GO:0016020">
    <property type="term" value="C:membrane"/>
    <property type="evidence" value="ECO:0007669"/>
    <property type="project" value="TreeGrafter"/>
</dbReference>
<keyword evidence="4" id="KW-1185">Reference proteome</keyword>
<keyword evidence="1" id="KW-0472">Membrane</keyword>
<dbReference type="OrthoDB" id="6627399at2759"/>
<protein>
    <submittedName>
        <fullName evidence="5">Uncharacterized protein LOC112688378</fullName>
    </submittedName>
</protein>
<evidence type="ECO:0000256" key="2">
    <source>
        <dbReference type="SAM" id="SignalP"/>
    </source>
</evidence>
<keyword evidence="2" id="KW-0732">Signal</keyword>
<evidence type="ECO:0000313" key="5">
    <source>
        <dbReference type="RefSeq" id="XP_025417326.1"/>
    </source>
</evidence>
<reference evidence="3" key="1">
    <citation type="submission" date="2018-04" db="EMBL/GenBank/DDBJ databases">
        <title>Transcriptome assembly of Sipha flava.</title>
        <authorList>
            <person name="Scully E.D."/>
            <person name="Geib S.M."/>
            <person name="Palmer N.A."/>
            <person name="Koch K."/>
            <person name="Bradshaw J."/>
            <person name="Heng-Moss T."/>
            <person name="Sarath G."/>
        </authorList>
    </citation>
    <scope>NUCLEOTIDE SEQUENCE</scope>
</reference>
<gene>
    <name evidence="5" type="primary">LOC112688378</name>
    <name evidence="3" type="ORF">g.38019</name>
</gene>
<dbReference type="GeneID" id="112688378"/>
<dbReference type="Pfam" id="PF07898">
    <property type="entry name" value="DUF1676"/>
    <property type="match status" value="1"/>
</dbReference>
<dbReference type="PANTHER" id="PTHR21879">
    <property type="entry name" value="FI03362P-RELATED-RELATED"/>
    <property type="match status" value="1"/>
</dbReference>
<dbReference type="InterPro" id="IPR012464">
    <property type="entry name" value="DUF1676"/>
</dbReference>
<keyword evidence="1" id="KW-0812">Transmembrane</keyword>
<name>A0A2S2QVN9_9HEMI</name>
<evidence type="ECO:0000313" key="4">
    <source>
        <dbReference type="Proteomes" id="UP000694846"/>
    </source>
</evidence>
<feature type="signal peptide" evidence="2">
    <location>
        <begin position="1"/>
        <end position="24"/>
    </location>
</feature>
<feature type="transmembrane region" description="Helical" evidence="1">
    <location>
        <begin position="150"/>
        <end position="171"/>
    </location>
</feature>
<accession>A0A2S2QVN9</accession>